<dbReference type="Pfam" id="PF14237">
    <property type="entry name" value="GYF_2"/>
    <property type="match status" value="1"/>
</dbReference>
<evidence type="ECO:0000259" key="2">
    <source>
        <dbReference type="Pfam" id="PF14237"/>
    </source>
</evidence>
<evidence type="ECO:0000313" key="3">
    <source>
        <dbReference type="EMBL" id="RJT19519.1"/>
    </source>
</evidence>
<name>A0A3A5JYM5_9ENTR</name>
<keyword evidence="4" id="KW-1185">Reference proteome</keyword>
<feature type="domain" description="GYF" evidence="2">
    <location>
        <begin position="4"/>
        <end position="49"/>
    </location>
</feature>
<evidence type="ECO:0000313" key="4">
    <source>
        <dbReference type="Proteomes" id="UP000276295"/>
    </source>
</evidence>
<accession>A0A3A5JYM5</accession>
<protein>
    <submittedName>
        <fullName evidence="3">DUF4339 domain-containing protein</fullName>
    </submittedName>
</protein>
<dbReference type="AlphaFoldDB" id="A0A3A5JYM5"/>
<dbReference type="OrthoDB" id="8859199at2"/>
<feature type="transmembrane region" description="Helical" evidence="1">
    <location>
        <begin position="125"/>
        <end position="142"/>
    </location>
</feature>
<organism evidence="3 4">
    <name type="scientific">Buttiauxella izardii</name>
    <dbReference type="NCBI Taxonomy" id="82991"/>
    <lineage>
        <taxon>Bacteria</taxon>
        <taxon>Pseudomonadati</taxon>
        <taxon>Pseudomonadota</taxon>
        <taxon>Gammaproteobacteria</taxon>
        <taxon>Enterobacterales</taxon>
        <taxon>Enterobacteriaceae</taxon>
        <taxon>Buttiauxella</taxon>
    </lineage>
</organism>
<dbReference type="InterPro" id="IPR025640">
    <property type="entry name" value="GYF_2"/>
</dbReference>
<feature type="transmembrane region" description="Helical" evidence="1">
    <location>
        <begin position="86"/>
        <end position="105"/>
    </location>
</feature>
<keyword evidence="1" id="KW-1133">Transmembrane helix</keyword>
<sequence length="195" mass="21758">MTLWYYEKNGTRSDSITEAEMITFISQGGLSSTSLLWCEGMDNWQPLAQTLLAVHLPQRSVTPPPLPPVLPSLSGTGTIPSNINNVLVYTLALSPLIGLLLRAFLLGLSGVPEEYMDSAITSSEYWYVPLLLTVGLSYLDAWKLKQAGIDTRQFSNITWLVPVWLWKRAQLLKHKPVCFWIWIASFVLTLCATAS</sequence>
<comment type="caution">
    <text evidence="3">The sequence shown here is derived from an EMBL/GenBank/DDBJ whole genome shotgun (WGS) entry which is preliminary data.</text>
</comment>
<gene>
    <name evidence="3" type="ORF">D6029_18575</name>
</gene>
<keyword evidence="1" id="KW-0812">Transmembrane</keyword>
<keyword evidence="1" id="KW-0472">Membrane</keyword>
<dbReference type="RefSeq" id="WP_120066200.1">
    <property type="nucleotide sequence ID" value="NZ_QZWH01000048.1"/>
</dbReference>
<dbReference type="EMBL" id="QZWH01000048">
    <property type="protein sequence ID" value="RJT19519.1"/>
    <property type="molecule type" value="Genomic_DNA"/>
</dbReference>
<reference evidence="3 4" key="1">
    <citation type="submission" date="2018-09" db="EMBL/GenBank/DDBJ databases">
        <title>Draft genome sequence of Buttiauxella izardii CCUG 35510T.</title>
        <authorList>
            <person name="Salva-Serra F."/>
            <person name="Marathe N."/>
            <person name="Moore E."/>
            <person name="Stadler-Svensson L."/>
            <person name="Engstrom-Jakobsson H."/>
        </authorList>
    </citation>
    <scope>NUCLEOTIDE SEQUENCE [LARGE SCALE GENOMIC DNA]</scope>
    <source>
        <strain evidence="3 4">CCUG 35510</strain>
    </source>
</reference>
<evidence type="ECO:0000256" key="1">
    <source>
        <dbReference type="SAM" id="Phobius"/>
    </source>
</evidence>
<proteinExistence type="predicted"/>
<dbReference type="Proteomes" id="UP000276295">
    <property type="component" value="Unassembled WGS sequence"/>
</dbReference>
<feature type="transmembrane region" description="Helical" evidence="1">
    <location>
        <begin position="177"/>
        <end position="194"/>
    </location>
</feature>